<dbReference type="Pfam" id="PF04193">
    <property type="entry name" value="PQ-loop"/>
    <property type="match status" value="1"/>
</dbReference>
<dbReference type="GO" id="GO:0042147">
    <property type="term" value="P:retrograde transport, endosome to Golgi"/>
    <property type="evidence" value="ECO:0007669"/>
    <property type="project" value="TreeGrafter"/>
</dbReference>
<evidence type="ECO:0000256" key="2">
    <source>
        <dbReference type="ARBA" id="ARBA00022692"/>
    </source>
</evidence>
<dbReference type="GO" id="GO:0016020">
    <property type="term" value="C:membrane"/>
    <property type="evidence" value="ECO:0007669"/>
    <property type="project" value="UniProtKB-SubCell"/>
</dbReference>
<reference evidence="6 7" key="1">
    <citation type="journal article" date="2017" name="G3 (Bethesda)">
        <title>First Draft Genome Sequence of the Pathogenic Fungus Lomentospora prolificans (Formerly Scedosporium prolificans).</title>
        <authorList>
            <person name="Luo R."/>
            <person name="Zimin A."/>
            <person name="Workman R."/>
            <person name="Fan Y."/>
            <person name="Pertea G."/>
            <person name="Grossman N."/>
            <person name="Wear M.P."/>
            <person name="Jia B."/>
            <person name="Miller H."/>
            <person name="Casadevall A."/>
            <person name="Timp W."/>
            <person name="Zhang S.X."/>
            <person name="Salzberg S.L."/>
        </authorList>
    </citation>
    <scope>NUCLEOTIDE SEQUENCE [LARGE SCALE GENOMIC DNA]</scope>
    <source>
        <strain evidence="6 7">JHH-5317</strain>
    </source>
</reference>
<keyword evidence="3 5" id="KW-1133">Transmembrane helix</keyword>
<gene>
    <name evidence="6" type="ORF">jhhlp_002572</name>
</gene>
<dbReference type="VEuPathDB" id="FungiDB:jhhlp_002572"/>
<accession>A0A2N3NEF6</accession>
<dbReference type="OrthoDB" id="292213at2759"/>
<dbReference type="Proteomes" id="UP000233524">
    <property type="component" value="Unassembled WGS sequence"/>
</dbReference>
<dbReference type="GO" id="GO:0005829">
    <property type="term" value="C:cytosol"/>
    <property type="evidence" value="ECO:0007669"/>
    <property type="project" value="GOC"/>
</dbReference>
<name>A0A2N3NEF6_9PEZI</name>
<proteinExistence type="predicted"/>
<dbReference type="GO" id="GO:0005802">
    <property type="term" value="C:trans-Golgi network"/>
    <property type="evidence" value="ECO:0007669"/>
    <property type="project" value="TreeGrafter"/>
</dbReference>
<dbReference type="EMBL" id="NLAX01000008">
    <property type="protein sequence ID" value="PKS10815.1"/>
    <property type="molecule type" value="Genomic_DNA"/>
</dbReference>
<evidence type="ECO:0000256" key="3">
    <source>
        <dbReference type="ARBA" id="ARBA00022989"/>
    </source>
</evidence>
<dbReference type="AlphaFoldDB" id="A0A2N3NEF6"/>
<comment type="subcellular location">
    <subcellularLocation>
        <location evidence="1">Membrane</location>
        <topology evidence="1">Multi-pass membrane protein</topology>
    </subcellularLocation>
</comment>
<dbReference type="GO" id="GO:0005768">
    <property type="term" value="C:endosome"/>
    <property type="evidence" value="ECO:0007669"/>
    <property type="project" value="TreeGrafter"/>
</dbReference>
<comment type="caution">
    <text evidence="6">The sequence shown here is derived from an EMBL/GenBank/DDBJ whole genome shotgun (WGS) entry which is preliminary data.</text>
</comment>
<feature type="transmembrane region" description="Helical" evidence="5">
    <location>
        <begin position="156"/>
        <end position="176"/>
    </location>
</feature>
<dbReference type="Gene3D" id="1.20.1280.290">
    <property type="match status" value="1"/>
</dbReference>
<keyword evidence="2 5" id="KW-0812">Transmembrane</keyword>
<evidence type="ECO:0008006" key="8">
    <source>
        <dbReference type="Google" id="ProtNLM"/>
    </source>
</evidence>
<feature type="transmembrane region" description="Helical" evidence="5">
    <location>
        <begin position="66"/>
        <end position="87"/>
    </location>
</feature>
<dbReference type="InParanoid" id="A0A2N3NEF6"/>
<dbReference type="InterPro" id="IPR052241">
    <property type="entry name" value="SLC66/Scramblase_ANY1"/>
</dbReference>
<dbReference type="STRING" id="41688.A0A2N3NEF6"/>
<keyword evidence="7" id="KW-1185">Reference proteome</keyword>
<dbReference type="FunCoup" id="A0A2N3NEF6">
    <property type="interactions" value="33"/>
</dbReference>
<organism evidence="6 7">
    <name type="scientific">Lomentospora prolificans</name>
    <dbReference type="NCBI Taxonomy" id="41688"/>
    <lineage>
        <taxon>Eukaryota</taxon>
        <taxon>Fungi</taxon>
        <taxon>Dikarya</taxon>
        <taxon>Ascomycota</taxon>
        <taxon>Pezizomycotina</taxon>
        <taxon>Sordariomycetes</taxon>
        <taxon>Hypocreomycetidae</taxon>
        <taxon>Microascales</taxon>
        <taxon>Microascaceae</taxon>
        <taxon>Lomentospora</taxon>
    </lineage>
</organism>
<evidence type="ECO:0000313" key="6">
    <source>
        <dbReference type="EMBL" id="PKS10815.1"/>
    </source>
</evidence>
<dbReference type="PANTHER" id="PTHR14856">
    <property type="entry name" value="PQ-LOOP REPEAT-CONTAINING PROTEIN 1-LIKE PROTEIN"/>
    <property type="match status" value="1"/>
</dbReference>
<sequence length="291" mass="32209">MGWFTDLTGIVAPVFIVLSPVLSYGDQALSMHRSKSSAGFSLDIPLIMLVASFLKIFYWPSARFEASLLAQAVLMVFMQVVLLKIALDHRPPPSSRGGDAAVPFAGAAEPRWAQPWTRPYNFWQWRSPKPYWNFLLYLFIALVICEFLLSPFEAVYAGYASFLGYIGLAIEATLPIPQIIANASVQSCKGIRLSVIGSWIIGDSMKMFWFFTSPGTIPMAFKMCGIFQACCDAFLGVQYLMYGEEKPEVVKDHVMEDMTGGDLLGSRLAKVSSTEYGPTPSGRFGVIGEKF</sequence>
<evidence type="ECO:0000256" key="5">
    <source>
        <dbReference type="SAM" id="Phobius"/>
    </source>
</evidence>
<dbReference type="InterPro" id="IPR006603">
    <property type="entry name" value="PQ-loop_rpt"/>
</dbReference>
<dbReference type="PANTHER" id="PTHR14856:SF9">
    <property type="entry name" value="PQ-LOOP REPEAT-CONTAINING PROTEIN 1"/>
    <property type="match status" value="1"/>
</dbReference>
<feature type="transmembrane region" description="Helical" evidence="5">
    <location>
        <begin position="131"/>
        <end position="149"/>
    </location>
</feature>
<dbReference type="GO" id="GO:0045332">
    <property type="term" value="P:phospholipid translocation"/>
    <property type="evidence" value="ECO:0007669"/>
    <property type="project" value="TreeGrafter"/>
</dbReference>
<evidence type="ECO:0000256" key="1">
    <source>
        <dbReference type="ARBA" id="ARBA00004141"/>
    </source>
</evidence>
<evidence type="ECO:0000313" key="7">
    <source>
        <dbReference type="Proteomes" id="UP000233524"/>
    </source>
</evidence>
<keyword evidence="4 5" id="KW-0472">Membrane</keyword>
<feature type="transmembrane region" description="Helical" evidence="5">
    <location>
        <begin position="39"/>
        <end position="59"/>
    </location>
</feature>
<protein>
    <recommendedName>
        <fullName evidence="8">PQ-loop repeat-containing protein 1</fullName>
    </recommendedName>
</protein>
<evidence type="ECO:0000256" key="4">
    <source>
        <dbReference type="ARBA" id="ARBA00023136"/>
    </source>
</evidence>